<keyword evidence="3" id="KW-1185">Reference proteome</keyword>
<dbReference type="eggNOG" id="ENOG502RVS5">
    <property type="taxonomic scope" value="Eukaryota"/>
</dbReference>
<name>C5G0E8_ARTOC</name>
<feature type="compositionally biased region" description="Low complexity" evidence="1">
    <location>
        <begin position="221"/>
        <end position="231"/>
    </location>
</feature>
<dbReference type="GeneID" id="9226238"/>
<dbReference type="RefSeq" id="XP_002843337.1">
    <property type="nucleotide sequence ID" value="XM_002843291.1"/>
</dbReference>
<organism evidence="2 3">
    <name type="scientific">Arthroderma otae (strain ATCC MYA-4605 / CBS 113480)</name>
    <name type="common">Microsporum canis</name>
    <dbReference type="NCBI Taxonomy" id="554155"/>
    <lineage>
        <taxon>Eukaryota</taxon>
        <taxon>Fungi</taxon>
        <taxon>Dikarya</taxon>
        <taxon>Ascomycota</taxon>
        <taxon>Pezizomycotina</taxon>
        <taxon>Eurotiomycetes</taxon>
        <taxon>Eurotiomycetidae</taxon>
        <taxon>Onygenales</taxon>
        <taxon>Arthrodermataceae</taxon>
        <taxon>Microsporum</taxon>
    </lineage>
</organism>
<accession>C5G0E8</accession>
<dbReference type="AlphaFoldDB" id="C5G0E8"/>
<evidence type="ECO:0000313" key="2">
    <source>
        <dbReference type="EMBL" id="EEQ35601.1"/>
    </source>
</evidence>
<feature type="region of interest" description="Disordered" evidence="1">
    <location>
        <begin position="221"/>
        <end position="254"/>
    </location>
</feature>
<dbReference type="Proteomes" id="UP000002035">
    <property type="component" value="Unassembled WGS sequence"/>
</dbReference>
<dbReference type="VEuPathDB" id="FungiDB:MCYG_08420"/>
<evidence type="ECO:0000256" key="1">
    <source>
        <dbReference type="SAM" id="MobiDB-lite"/>
    </source>
</evidence>
<dbReference type="EMBL" id="DS995708">
    <property type="protein sequence ID" value="EEQ35601.1"/>
    <property type="molecule type" value="Genomic_DNA"/>
</dbReference>
<dbReference type="OrthoDB" id="428260at2759"/>
<reference evidence="3" key="1">
    <citation type="journal article" date="2012" name="MBio">
        <title>Comparative genome analysis of Trichophyton rubrum and related dermatophytes reveals candidate genes involved in infection.</title>
        <authorList>
            <person name="Martinez D.A."/>
            <person name="Oliver B.G."/>
            <person name="Graeser Y."/>
            <person name="Goldberg J.M."/>
            <person name="Li W."/>
            <person name="Martinez-Rossi N.M."/>
            <person name="Monod M."/>
            <person name="Shelest E."/>
            <person name="Barton R.C."/>
            <person name="Birch E."/>
            <person name="Brakhage A.A."/>
            <person name="Chen Z."/>
            <person name="Gurr S.J."/>
            <person name="Heiman D."/>
            <person name="Heitman J."/>
            <person name="Kosti I."/>
            <person name="Rossi A."/>
            <person name="Saif S."/>
            <person name="Samalova M."/>
            <person name="Saunders C.W."/>
            <person name="Shea T."/>
            <person name="Summerbell R.C."/>
            <person name="Xu J."/>
            <person name="Young S."/>
            <person name="Zeng Q."/>
            <person name="Birren B.W."/>
            <person name="Cuomo C.A."/>
            <person name="White T.C."/>
        </authorList>
    </citation>
    <scope>NUCLEOTIDE SEQUENCE [LARGE SCALE GENOMIC DNA]</scope>
    <source>
        <strain evidence="3">ATCC MYA-4605 / CBS 113480</strain>
    </source>
</reference>
<proteinExistence type="predicted"/>
<dbReference type="HOGENOM" id="CLU_915197_0_0_1"/>
<evidence type="ECO:0000313" key="3">
    <source>
        <dbReference type="Proteomes" id="UP000002035"/>
    </source>
</evidence>
<gene>
    <name evidence="2" type="ORF">MCYG_08420</name>
</gene>
<sequence length="304" mass="34700">MTFKIFCSFDLFDPLTHTRGLQTPSIGAVNTRHIGMGLWQMSRMADPLGVTAQQSMGRVCAELKFKKGDINEFTRSLGASRPSQSVSASSPCRLHLHLHLHGADGVYRRTSTKVSSQFLQELDQKIKDREFLPKTPLQRIDGRWAQMLPEKEQRLRVCEDARPLHRVLTRRQSYLLRDPPQDAVEDGDDDAFEAQVLTRQARYRQGLCPISSRMPLPISRRSLASSSSRPPYETRASSNEARKRGEGWRNRLRGDTKDSGQAVYIYTQEDGLLFNVRPYHPTIYIYGYTMLLPRAGLYPLGRTM</sequence>
<feature type="compositionally biased region" description="Basic and acidic residues" evidence="1">
    <location>
        <begin position="240"/>
        <end position="254"/>
    </location>
</feature>
<protein>
    <submittedName>
        <fullName evidence="2">Uncharacterized protein</fullName>
    </submittedName>
</protein>